<dbReference type="SMART" id="SM00367">
    <property type="entry name" value="LRR_CC"/>
    <property type="match status" value="7"/>
</dbReference>
<dbReference type="PANTHER" id="PTHR16134">
    <property type="entry name" value="F-BOX/TPR REPEAT PROTEIN POF3"/>
    <property type="match status" value="1"/>
</dbReference>
<proteinExistence type="evidence at transcript level"/>
<feature type="domain" description="COI1 F-box" evidence="1">
    <location>
        <begin position="11"/>
        <end position="49"/>
    </location>
</feature>
<dbReference type="FunFam" id="3.80.10.10:FF:000124">
    <property type="entry name" value="Coronatine-insensitive protein 1"/>
    <property type="match status" value="1"/>
</dbReference>
<evidence type="ECO:0000259" key="1">
    <source>
        <dbReference type="Pfam" id="PF18511"/>
    </source>
</evidence>
<dbReference type="SUPFAM" id="SSF52047">
    <property type="entry name" value="RNI-like"/>
    <property type="match status" value="2"/>
</dbReference>
<dbReference type="Gene3D" id="3.80.10.10">
    <property type="entry name" value="Ribonuclease Inhibitor"/>
    <property type="match status" value="1"/>
</dbReference>
<reference evidence="3" key="1">
    <citation type="submission" date="2007-06" db="EMBL/GenBank/DDBJ databases">
        <title>Full length cDNA sequences from Sitka Spruce (Picea sitchensis).</title>
        <authorList>
            <person name="Ralph S.G."/>
            <person name="Chun H.E."/>
            <person name="Liao N."/>
            <person name="Ali J."/>
            <person name="Reid K."/>
            <person name="Kolosova N."/>
            <person name="Cooper N."/>
            <person name="Cullis C."/>
            <person name="Jancsik S."/>
            <person name="Moore R."/>
            <person name="Mayo M."/>
            <person name="Wagner S."/>
            <person name="Holt R.A."/>
            <person name="Jones S.J.M."/>
            <person name="Marra M.A."/>
            <person name="Ritland C.E."/>
            <person name="Ritland K."/>
            <person name="Bohlmann J."/>
        </authorList>
    </citation>
    <scope>NUCLEOTIDE SEQUENCE</scope>
    <source>
        <tissue evidence="3">Bark</tissue>
    </source>
</reference>
<dbReference type="CDD" id="cd22159">
    <property type="entry name" value="F-box_AtTIR1-like"/>
    <property type="match status" value="1"/>
</dbReference>
<dbReference type="PANTHER" id="PTHR16134:SF43">
    <property type="entry name" value="CORONATINE-INSENSITIVE PROTEIN 1"/>
    <property type="match status" value="1"/>
</dbReference>
<name>B8LQ74_PICSI</name>
<dbReference type="AlphaFoldDB" id="B8LQ74"/>
<organism evidence="3">
    <name type="scientific">Picea sitchensis</name>
    <name type="common">Sitka spruce</name>
    <name type="synonym">Pinus sitchensis</name>
    <dbReference type="NCBI Taxonomy" id="3332"/>
    <lineage>
        <taxon>Eukaryota</taxon>
        <taxon>Viridiplantae</taxon>
        <taxon>Streptophyta</taxon>
        <taxon>Embryophyta</taxon>
        <taxon>Tracheophyta</taxon>
        <taxon>Spermatophyta</taxon>
        <taxon>Pinopsida</taxon>
        <taxon>Pinidae</taxon>
        <taxon>Conifers I</taxon>
        <taxon>Pinales</taxon>
        <taxon>Pinaceae</taxon>
        <taxon>Picea</taxon>
    </lineage>
</organism>
<dbReference type="InterPro" id="IPR041101">
    <property type="entry name" value="Transp_inhibit"/>
</dbReference>
<evidence type="ECO:0000259" key="2">
    <source>
        <dbReference type="Pfam" id="PF18791"/>
    </source>
</evidence>
<sequence>MAMKRAGYGCISEEALECVMGQLEDPRDRGSVSLVCKKWYDVDAFTRKHVTVAFCYSIHARDLTRRFTRLESLTVKGKPRAAMYNLLPDDWGGYAKPWIDQISHTCLCLKTLHLRRMIVTDDDLATLVRGRGHMLQELKLEKCSGFSTRGLEEVAHGCRSLKTLMLDESQIEEESGDWLHELALNNSSLEVLNFYMTTVEMINTSDLELIVTNCPSLTSLKVGDCDILDMRGVLSKGTALEEFGGGTFNTSEEHPTGTNMSQMIKFPPKLTSLLGLNFMMEADMPAIFPRASALTRLDLQYTFLSTENHCQLAGLCPNLEILEVRNVIGDKGLEVVANTCKKLKRLRVERGADDPTLEDEQGWVSHKGLSSVAQGCPLLEYIAVYVSDICNSTLETFGQCCKNLKDFRLVLLDKEEHITDLPLDNGVMALLRGCQKLSRFAFYVRPGGLTDTGLAYIGEYSTNVRWMLLGFAGETDQGILEFSKGCPKLERLEIRGCSFSESALAAAVLRLKSLKYIWVQGYNATVTGANLLAMARPYWNIEFSPGLQSTKDVLVEDMAAEKMQDRVAQLLAYYSLAGNRTDHPESVIPLASPFRNYQQVAVF</sequence>
<feature type="domain" description="Transport inhibitor response 1" evidence="2">
    <location>
        <begin position="69"/>
        <end position="114"/>
    </location>
</feature>
<protein>
    <submittedName>
        <fullName evidence="3">Uncharacterized protein</fullName>
    </submittedName>
</protein>
<dbReference type="EMBL" id="EF678013">
    <property type="protein sequence ID" value="ABR17804.1"/>
    <property type="molecule type" value="mRNA"/>
</dbReference>
<dbReference type="InterPro" id="IPR006553">
    <property type="entry name" value="Leu-rich_rpt_Cys-con_subtyp"/>
</dbReference>
<dbReference type="Gene3D" id="1.20.1280.50">
    <property type="match status" value="1"/>
</dbReference>
<dbReference type="Pfam" id="PF18511">
    <property type="entry name" value="F-box_5"/>
    <property type="match status" value="1"/>
</dbReference>
<dbReference type="InterPro" id="IPR032675">
    <property type="entry name" value="LRR_dom_sf"/>
</dbReference>
<evidence type="ECO:0000313" key="3">
    <source>
        <dbReference type="EMBL" id="ABR17804.1"/>
    </source>
</evidence>
<dbReference type="InterPro" id="IPR041567">
    <property type="entry name" value="COI1_F-box"/>
</dbReference>
<dbReference type="Pfam" id="PF18791">
    <property type="entry name" value="Transp_inhibit"/>
    <property type="match status" value="1"/>
</dbReference>
<accession>B8LQ74</accession>